<dbReference type="Proteomes" id="UP000184047">
    <property type="component" value="Unassembled WGS sequence"/>
</dbReference>
<evidence type="ECO:0000313" key="2">
    <source>
        <dbReference type="Proteomes" id="UP000184047"/>
    </source>
</evidence>
<reference evidence="2" key="1">
    <citation type="submission" date="2016-11" db="EMBL/GenBank/DDBJ databases">
        <authorList>
            <person name="Varghese N."/>
            <person name="Submissions S."/>
        </authorList>
    </citation>
    <scope>NUCLEOTIDE SEQUENCE [LARGE SCALE GENOMIC DNA]</scope>
    <source>
        <strain evidence="2">DSM 19055</strain>
    </source>
</reference>
<dbReference type="RefSeq" id="WP_139258894.1">
    <property type="nucleotide sequence ID" value="NZ_FQWT01000005.1"/>
</dbReference>
<sequence length="79" mass="9288">MPLFCTQMQVVNQQTKDLVWIDGMRIEAPTWELAQEIIDKENYHYLEITGQLVAEIPCKKGSFEPDWKNAIDYDKLNQN</sequence>
<dbReference type="STRING" id="421058.SAMN05421866_3490"/>
<keyword evidence="2" id="KW-1185">Reference proteome</keyword>
<evidence type="ECO:0000313" key="1">
    <source>
        <dbReference type="EMBL" id="SHH68913.1"/>
    </source>
</evidence>
<gene>
    <name evidence="1" type="ORF">SAMN05421866_3490</name>
</gene>
<protein>
    <submittedName>
        <fullName evidence="1">Uncharacterized protein</fullName>
    </submittedName>
</protein>
<name>A0A1M5V1U3_9FLAO</name>
<proteinExistence type="predicted"/>
<dbReference type="OrthoDB" id="799568at2"/>
<accession>A0A1M5V1U3</accession>
<organism evidence="1 2">
    <name type="scientific">Chryseobacterium oranimense</name>
    <dbReference type="NCBI Taxonomy" id="421058"/>
    <lineage>
        <taxon>Bacteria</taxon>
        <taxon>Pseudomonadati</taxon>
        <taxon>Bacteroidota</taxon>
        <taxon>Flavobacteriia</taxon>
        <taxon>Flavobacteriales</taxon>
        <taxon>Weeksellaceae</taxon>
        <taxon>Chryseobacterium group</taxon>
        <taxon>Chryseobacterium</taxon>
    </lineage>
</organism>
<dbReference type="AlphaFoldDB" id="A0A1M5V1U3"/>
<dbReference type="EMBL" id="FQWT01000005">
    <property type="protein sequence ID" value="SHH68913.1"/>
    <property type="molecule type" value="Genomic_DNA"/>
</dbReference>